<dbReference type="OrthoDB" id="882224at2"/>
<evidence type="ECO:0000313" key="1">
    <source>
        <dbReference type="EMBL" id="BCJ26397.1"/>
    </source>
</evidence>
<dbReference type="Gene3D" id="2.40.350.10">
    <property type="entry name" value="SO1590-like"/>
    <property type="match status" value="1"/>
</dbReference>
<reference evidence="1" key="1">
    <citation type="submission" date="2020-08" db="EMBL/GenBank/DDBJ databases">
        <title>Whole genome shotgun sequence of Actinocatenispora sera NBRC 101916.</title>
        <authorList>
            <person name="Komaki H."/>
            <person name="Tamura T."/>
        </authorList>
    </citation>
    <scope>NUCLEOTIDE SEQUENCE</scope>
    <source>
        <strain evidence="1">NBRC 101916</strain>
    </source>
</reference>
<organism evidence="1 2">
    <name type="scientific">Actinocatenispora sera</name>
    <dbReference type="NCBI Taxonomy" id="390989"/>
    <lineage>
        <taxon>Bacteria</taxon>
        <taxon>Bacillati</taxon>
        <taxon>Actinomycetota</taxon>
        <taxon>Actinomycetes</taxon>
        <taxon>Micromonosporales</taxon>
        <taxon>Micromonosporaceae</taxon>
        <taxon>Actinocatenispora</taxon>
    </lineage>
</organism>
<accession>A0A810KU50</accession>
<proteinExistence type="predicted"/>
<dbReference type="SUPFAM" id="SSF159238">
    <property type="entry name" value="SO1590-like"/>
    <property type="match status" value="1"/>
</dbReference>
<dbReference type="InterPro" id="IPR021607">
    <property type="entry name" value="DUF3224"/>
</dbReference>
<protein>
    <recommendedName>
        <fullName evidence="3">DUF3224 domain-containing protein</fullName>
    </recommendedName>
</protein>
<dbReference type="Pfam" id="PF11528">
    <property type="entry name" value="DUF3224"/>
    <property type="match status" value="1"/>
</dbReference>
<dbReference type="RefSeq" id="WP_030446869.1">
    <property type="nucleotide sequence ID" value="NZ_AP023354.1"/>
</dbReference>
<evidence type="ECO:0008006" key="3">
    <source>
        <dbReference type="Google" id="ProtNLM"/>
    </source>
</evidence>
<sequence length="131" mass="14169">MADDQAERTVEARFEIVSFEETEYDLPDDGPKLTRVQLRKRYQGTIDGTGVTEVLTAQGPAGGGYVASERIDGVLDGRRGTFVIQHHGLADGADQRSDGSIVPHSGTGELATIAGRAMEREFQVLTLSYTL</sequence>
<keyword evidence="2" id="KW-1185">Reference proteome</keyword>
<dbReference type="KEGG" id="aser:Asera_05050"/>
<gene>
    <name evidence="1" type="ORF">Asera_05050</name>
</gene>
<dbReference type="EMBL" id="AP023354">
    <property type="protein sequence ID" value="BCJ26397.1"/>
    <property type="molecule type" value="Genomic_DNA"/>
</dbReference>
<dbReference type="InterPro" id="IPR023159">
    <property type="entry name" value="SO1590-like_sf"/>
</dbReference>
<dbReference type="Proteomes" id="UP000680750">
    <property type="component" value="Chromosome"/>
</dbReference>
<name>A0A810KU50_9ACTN</name>
<evidence type="ECO:0000313" key="2">
    <source>
        <dbReference type="Proteomes" id="UP000680750"/>
    </source>
</evidence>
<dbReference type="AlphaFoldDB" id="A0A810KU50"/>